<dbReference type="AlphaFoldDB" id="A0A1M5WEC8"/>
<dbReference type="Pfam" id="PF02775">
    <property type="entry name" value="TPP_enzyme_C"/>
    <property type="match status" value="1"/>
</dbReference>
<dbReference type="STRING" id="1121409.SAMN02745124_02237"/>
<dbReference type="OrthoDB" id="9775140at2"/>
<dbReference type="Gene3D" id="3.40.50.970">
    <property type="match status" value="1"/>
</dbReference>
<organism evidence="3 4">
    <name type="scientific">Desulfofustis glycolicus DSM 9705</name>
    <dbReference type="NCBI Taxonomy" id="1121409"/>
    <lineage>
        <taxon>Bacteria</taxon>
        <taxon>Pseudomonadati</taxon>
        <taxon>Thermodesulfobacteriota</taxon>
        <taxon>Desulfobulbia</taxon>
        <taxon>Desulfobulbales</taxon>
        <taxon>Desulfocapsaceae</taxon>
        <taxon>Desulfofustis</taxon>
    </lineage>
</organism>
<dbReference type="GO" id="GO:0030976">
    <property type="term" value="F:thiamine pyrophosphate binding"/>
    <property type="evidence" value="ECO:0007669"/>
    <property type="project" value="InterPro"/>
</dbReference>
<protein>
    <submittedName>
        <fullName evidence="3">2-oxoglutarate ferredoxin oxidoreductase subunit beta</fullName>
    </submittedName>
</protein>
<gene>
    <name evidence="3" type="ORF">SAMN02745124_02237</name>
</gene>
<dbReference type="GO" id="GO:0045333">
    <property type="term" value="P:cellular respiration"/>
    <property type="evidence" value="ECO:0007669"/>
    <property type="project" value="UniProtKB-ARBA"/>
</dbReference>
<dbReference type="GO" id="GO:0044281">
    <property type="term" value="P:small molecule metabolic process"/>
    <property type="evidence" value="ECO:0007669"/>
    <property type="project" value="UniProtKB-ARBA"/>
</dbReference>
<dbReference type="RefSeq" id="WP_073376018.1">
    <property type="nucleotide sequence ID" value="NZ_FQXS01000012.1"/>
</dbReference>
<sequence>MSYTRPTFRHPEAHKNQLGYTRTAYEGSISTLCAGCGHDSIVNSIITAFFEMSIEPHRIVKLSGIGCSSKTPAYFLNRSHGFNSVHGRMPSVATGANMANRELIYLGVSGDGDTASIGMGQFTHVVRRNLDMVYIVMNNGCYGLTKGQDSATADKGSKSRKGAPVALESIDLCELALGLGAGFVARGFSGDKKQLVPMLKAAIAHKGLAFVDVVSPCVTFNNAPTSTKSYSWVREHMEITNTFDFIPLRQEITTDYPHGSSIPVTLHDGSMISLYKREDKEIITNRQEAINALEQARSASQVLTGILFLNPDSSDFHDINNTITTPLNRLGEKELCPGNDILQAFNDSLR</sequence>
<evidence type="ECO:0000313" key="3">
    <source>
        <dbReference type="EMBL" id="SHH85574.1"/>
    </source>
</evidence>
<dbReference type="InterPro" id="IPR029061">
    <property type="entry name" value="THDP-binding"/>
</dbReference>
<dbReference type="InterPro" id="IPR011766">
    <property type="entry name" value="TPP_enzyme_TPP-bd"/>
</dbReference>
<feature type="domain" description="Thiamine pyrophosphate enzyme TPP-binding" evidence="2">
    <location>
        <begin position="65"/>
        <end position="213"/>
    </location>
</feature>
<dbReference type="PANTHER" id="PTHR48084:SF5">
    <property type="entry name" value="BLR6744 PROTEIN"/>
    <property type="match status" value="1"/>
</dbReference>
<evidence type="ECO:0000259" key="2">
    <source>
        <dbReference type="Pfam" id="PF02775"/>
    </source>
</evidence>
<dbReference type="GO" id="GO:0016625">
    <property type="term" value="F:oxidoreductase activity, acting on the aldehyde or oxo group of donors, iron-sulfur protein as acceptor"/>
    <property type="evidence" value="ECO:0007669"/>
    <property type="project" value="UniProtKB-ARBA"/>
</dbReference>
<evidence type="ECO:0000256" key="1">
    <source>
        <dbReference type="ARBA" id="ARBA00023002"/>
    </source>
</evidence>
<dbReference type="CDD" id="cd03375">
    <property type="entry name" value="TPP_OGFOR"/>
    <property type="match status" value="1"/>
</dbReference>
<dbReference type="PANTHER" id="PTHR48084">
    <property type="entry name" value="2-OXOGLUTARATE OXIDOREDUCTASE SUBUNIT KORB-RELATED"/>
    <property type="match status" value="1"/>
</dbReference>
<accession>A0A1M5WEC8</accession>
<dbReference type="Proteomes" id="UP000184139">
    <property type="component" value="Unassembled WGS sequence"/>
</dbReference>
<dbReference type="EMBL" id="FQXS01000012">
    <property type="protein sequence ID" value="SHH85574.1"/>
    <property type="molecule type" value="Genomic_DNA"/>
</dbReference>
<dbReference type="SUPFAM" id="SSF52518">
    <property type="entry name" value="Thiamin diphosphate-binding fold (THDP-binding)"/>
    <property type="match status" value="1"/>
</dbReference>
<evidence type="ECO:0000313" key="4">
    <source>
        <dbReference type="Proteomes" id="UP000184139"/>
    </source>
</evidence>
<dbReference type="InterPro" id="IPR051457">
    <property type="entry name" value="2-oxoacid:Fd_oxidoreductase"/>
</dbReference>
<name>A0A1M5WEC8_9BACT</name>
<proteinExistence type="predicted"/>
<keyword evidence="4" id="KW-1185">Reference proteome</keyword>
<keyword evidence="1" id="KW-0560">Oxidoreductase</keyword>
<reference evidence="3 4" key="1">
    <citation type="submission" date="2016-11" db="EMBL/GenBank/DDBJ databases">
        <authorList>
            <person name="Jaros S."/>
            <person name="Januszkiewicz K."/>
            <person name="Wedrychowicz H."/>
        </authorList>
    </citation>
    <scope>NUCLEOTIDE SEQUENCE [LARGE SCALE GENOMIC DNA]</scope>
    <source>
        <strain evidence="3 4">DSM 9705</strain>
    </source>
</reference>